<dbReference type="RefSeq" id="WP_146259263.1">
    <property type="nucleotide sequence ID" value="NZ_PYBW01000151.1"/>
</dbReference>
<accession>A0A2V4N825</accession>
<evidence type="ECO:0000313" key="2">
    <source>
        <dbReference type="EMBL" id="PYC67407.1"/>
    </source>
</evidence>
<organism evidence="2 3">
    <name type="scientific">Streptomyces tateyamensis</name>
    <dbReference type="NCBI Taxonomy" id="565073"/>
    <lineage>
        <taxon>Bacteria</taxon>
        <taxon>Bacillati</taxon>
        <taxon>Actinomycetota</taxon>
        <taxon>Actinomycetes</taxon>
        <taxon>Kitasatosporales</taxon>
        <taxon>Streptomycetaceae</taxon>
        <taxon>Streptomyces</taxon>
    </lineage>
</organism>
<feature type="transmembrane region" description="Helical" evidence="1">
    <location>
        <begin position="26"/>
        <end position="50"/>
    </location>
</feature>
<evidence type="ECO:0000256" key="1">
    <source>
        <dbReference type="SAM" id="Phobius"/>
    </source>
</evidence>
<keyword evidence="1" id="KW-0472">Membrane</keyword>
<name>A0A2V4N825_9ACTN</name>
<proteinExistence type="predicted"/>
<protein>
    <submittedName>
        <fullName evidence="2">Uncharacterized protein</fullName>
    </submittedName>
</protein>
<reference evidence="2 3" key="1">
    <citation type="submission" date="2018-03" db="EMBL/GenBank/DDBJ databases">
        <title>Bioinformatic expansion and discovery of thiopeptide antibiotics.</title>
        <authorList>
            <person name="Schwalen C.J."/>
            <person name="Hudson G.A."/>
            <person name="Mitchell D.A."/>
        </authorList>
    </citation>
    <scope>NUCLEOTIDE SEQUENCE [LARGE SCALE GENOMIC DNA]</scope>
    <source>
        <strain evidence="2 3">ATCC 21389</strain>
    </source>
</reference>
<keyword evidence="1" id="KW-0812">Transmembrane</keyword>
<dbReference type="Proteomes" id="UP000248039">
    <property type="component" value="Unassembled WGS sequence"/>
</dbReference>
<dbReference type="OrthoDB" id="4248050at2"/>
<keyword evidence="1" id="KW-1133">Transmembrane helix</keyword>
<comment type="caution">
    <text evidence="2">The sequence shown here is derived from an EMBL/GenBank/DDBJ whole genome shotgun (WGS) entry which is preliminary data.</text>
</comment>
<gene>
    <name evidence="2" type="ORF">C7C46_30160</name>
</gene>
<feature type="non-terminal residue" evidence="2">
    <location>
        <position position="65"/>
    </location>
</feature>
<sequence>MPAETPSPAATRGARRWLPLLGAPLAAGPATTFLAAFLLSPGIPAAVALLGERRVLRPRQEFRAL</sequence>
<evidence type="ECO:0000313" key="3">
    <source>
        <dbReference type="Proteomes" id="UP000248039"/>
    </source>
</evidence>
<dbReference type="EMBL" id="PYBW01000151">
    <property type="protein sequence ID" value="PYC67407.1"/>
    <property type="molecule type" value="Genomic_DNA"/>
</dbReference>
<dbReference type="AlphaFoldDB" id="A0A2V4N825"/>
<keyword evidence="3" id="KW-1185">Reference proteome</keyword>